<organism evidence="1 2">
    <name type="scientific">Hibiscus sabdariffa</name>
    <name type="common">roselle</name>
    <dbReference type="NCBI Taxonomy" id="183260"/>
    <lineage>
        <taxon>Eukaryota</taxon>
        <taxon>Viridiplantae</taxon>
        <taxon>Streptophyta</taxon>
        <taxon>Embryophyta</taxon>
        <taxon>Tracheophyta</taxon>
        <taxon>Spermatophyta</taxon>
        <taxon>Magnoliopsida</taxon>
        <taxon>eudicotyledons</taxon>
        <taxon>Gunneridae</taxon>
        <taxon>Pentapetalae</taxon>
        <taxon>rosids</taxon>
        <taxon>malvids</taxon>
        <taxon>Malvales</taxon>
        <taxon>Malvaceae</taxon>
        <taxon>Malvoideae</taxon>
        <taxon>Hibiscus</taxon>
    </lineage>
</organism>
<dbReference type="PANTHER" id="PTHR46890">
    <property type="entry name" value="NON-LTR RETROLELEMENT REVERSE TRANSCRIPTASE-LIKE PROTEIN-RELATED"/>
    <property type="match status" value="1"/>
</dbReference>
<sequence>MLWIDVMACRHVNKVLALQLDDGSWYTDQGLLANMALAFYRNLFTSESGSLCDYPAVACFPNTDASALRSFSSWVTDDEIWRACFEMDPWNAPGPDGLHAAFYQQNWMVVDPSVCAFVRQVFDFSEFSPLINRNLLVLLPKVSEPTHLRQILPISLCNVLYKLITKTIVNRLKPWLPDWVSENQTSFVP</sequence>
<dbReference type="PANTHER" id="PTHR46890:SF1">
    <property type="entry name" value="REVERSE TRANSCRIPTASE DOMAIN-CONTAINING PROTEIN"/>
    <property type="match status" value="1"/>
</dbReference>
<proteinExistence type="predicted"/>
<keyword evidence="2" id="KW-1185">Reference proteome</keyword>
<comment type="caution">
    <text evidence="1">The sequence shown here is derived from an EMBL/GenBank/DDBJ whole genome shotgun (WGS) entry which is preliminary data.</text>
</comment>
<dbReference type="InterPro" id="IPR052343">
    <property type="entry name" value="Retrotransposon-Effector_Assoc"/>
</dbReference>
<evidence type="ECO:0000313" key="2">
    <source>
        <dbReference type="Proteomes" id="UP001396334"/>
    </source>
</evidence>
<reference evidence="1 2" key="1">
    <citation type="journal article" date="2024" name="G3 (Bethesda)">
        <title>Genome assembly of Hibiscus sabdariffa L. provides insights into metabolisms of medicinal natural products.</title>
        <authorList>
            <person name="Kim T."/>
        </authorList>
    </citation>
    <scope>NUCLEOTIDE SEQUENCE [LARGE SCALE GENOMIC DNA]</scope>
    <source>
        <strain evidence="1">TK-2024</strain>
        <tissue evidence="1">Old leaves</tissue>
    </source>
</reference>
<gene>
    <name evidence="1" type="ORF">V6N11_068142</name>
</gene>
<dbReference type="EMBL" id="JBBPBN010000012">
    <property type="protein sequence ID" value="KAK9028335.1"/>
    <property type="molecule type" value="Genomic_DNA"/>
</dbReference>
<evidence type="ECO:0000313" key="1">
    <source>
        <dbReference type="EMBL" id="KAK9028335.1"/>
    </source>
</evidence>
<name>A0ABR2SSV2_9ROSI</name>
<protein>
    <recommendedName>
        <fullName evidence="3">Reverse transcriptase</fullName>
    </recommendedName>
</protein>
<accession>A0ABR2SSV2</accession>
<dbReference type="Proteomes" id="UP001396334">
    <property type="component" value="Unassembled WGS sequence"/>
</dbReference>
<evidence type="ECO:0008006" key="3">
    <source>
        <dbReference type="Google" id="ProtNLM"/>
    </source>
</evidence>